<dbReference type="InterPro" id="IPR017853">
    <property type="entry name" value="GH"/>
</dbReference>
<proteinExistence type="predicted"/>
<feature type="compositionally biased region" description="Pro residues" evidence="3">
    <location>
        <begin position="486"/>
        <end position="500"/>
    </location>
</feature>
<sequence length="655" mass="68719">MTTRLRAIAVALVATVLILSGAGAASAADVAPPRVAVEGDRLVDLERPDEPLQLRGVNRSGTEYACASGADPSRPGRGGYAIFDGPTYNSYDPSRPTVPSDIAQPDDSIRAMRDWGVNAVRIPLSDACWFGDPALNPQYSGSNYQSAIAAYVDQLGRHGIIAVLSLHVASTTEAGKLVPNLGMRLLPMPDADEGPRFWKSVVSRMAGALPTTGKRRNVIYDVFNEPHLDEDEAVPAGAGWACWRDGCDVNTVDPVVAPTPADPLPADPTPTYRTAGVGALVTAIRTEERSQSLPPQPILLGGLDYANDLSGWTTHLPRTPDGRGGTGVDPGLVAAFHAYGARRNADGSVARAGTACNDVACWDRDLGGIRATGRPVVTGEIGQYDCRADFTGAFTRWADGKDVSYLAWTWNAMREGTPAAPGDATGWTCDHGPTLIKLNDGTPTDAFGLEYCKHLRARAGMSSSGETNPCPAARVASDPPADATPVPVPPATPTPTPTAPPATSGTPTTTTPPPADPAPGAPAATTPVPETTPAAPVVPPRAVPVEPRNVRITSSSLRLRRGKVSLKVACTAGRTRCTGRIRVRTATKVALGRRRAVLVVLNVAFDVPAGRSATLVAGPTADGRRLLRAVRRVRTVSTVTSMGDLPMTRRLTLSR</sequence>
<feature type="compositionally biased region" description="Pro residues" evidence="3">
    <location>
        <begin position="510"/>
        <end position="520"/>
    </location>
</feature>
<organism evidence="5">
    <name type="scientific">freshwater metagenome</name>
    <dbReference type="NCBI Taxonomy" id="449393"/>
    <lineage>
        <taxon>unclassified sequences</taxon>
        <taxon>metagenomes</taxon>
        <taxon>ecological metagenomes</taxon>
    </lineage>
</organism>
<name>A0A6J7K4G9_9ZZZZ</name>
<dbReference type="GO" id="GO:0004553">
    <property type="term" value="F:hydrolase activity, hydrolyzing O-glycosyl compounds"/>
    <property type="evidence" value="ECO:0007669"/>
    <property type="project" value="InterPro"/>
</dbReference>
<feature type="compositionally biased region" description="Low complexity" evidence="3">
    <location>
        <begin position="521"/>
        <end position="535"/>
    </location>
</feature>
<keyword evidence="1" id="KW-0378">Hydrolase</keyword>
<dbReference type="SUPFAM" id="SSF51445">
    <property type="entry name" value="(Trans)glycosidases"/>
    <property type="match status" value="1"/>
</dbReference>
<evidence type="ECO:0000259" key="4">
    <source>
        <dbReference type="Pfam" id="PF00150"/>
    </source>
</evidence>
<feature type="region of interest" description="Disordered" evidence="3">
    <location>
        <begin position="461"/>
        <end position="541"/>
    </location>
</feature>
<feature type="compositionally biased region" description="Low complexity" evidence="3">
    <location>
        <begin position="475"/>
        <end position="485"/>
    </location>
</feature>
<dbReference type="AlphaFoldDB" id="A0A6J7K4G9"/>
<dbReference type="Gene3D" id="3.20.20.80">
    <property type="entry name" value="Glycosidases"/>
    <property type="match status" value="1"/>
</dbReference>
<gene>
    <name evidence="5" type="ORF">UFOPK3564_03396</name>
</gene>
<dbReference type="EMBL" id="CAFBMK010000323">
    <property type="protein sequence ID" value="CAB4949214.1"/>
    <property type="molecule type" value="Genomic_DNA"/>
</dbReference>
<dbReference type="GO" id="GO:0009251">
    <property type="term" value="P:glucan catabolic process"/>
    <property type="evidence" value="ECO:0007669"/>
    <property type="project" value="TreeGrafter"/>
</dbReference>
<evidence type="ECO:0000256" key="2">
    <source>
        <dbReference type="ARBA" id="ARBA00023295"/>
    </source>
</evidence>
<dbReference type="InterPro" id="IPR001547">
    <property type="entry name" value="Glyco_hydro_5"/>
</dbReference>
<evidence type="ECO:0000313" key="5">
    <source>
        <dbReference type="EMBL" id="CAB4949214.1"/>
    </source>
</evidence>
<protein>
    <submittedName>
        <fullName evidence="5">Unannotated protein</fullName>
    </submittedName>
</protein>
<dbReference type="PANTHER" id="PTHR34142">
    <property type="entry name" value="ENDO-BETA-1,4-GLUCANASE A"/>
    <property type="match status" value="1"/>
</dbReference>
<accession>A0A6J7K4G9</accession>
<reference evidence="5" key="1">
    <citation type="submission" date="2020-05" db="EMBL/GenBank/DDBJ databases">
        <authorList>
            <person name="Chiriac C."/>
            <person name="Salcher M."/>
            <person name="Ghai R."/>
            <person name="Kavagutti S V."/>
        </authorList>
    </citation>
    <scope>NUCLEOTIDE SEQUENCE</scope>
</reference>
<dbReference type="Pfam" id="PF00150">
    <property type="entry name" value="Cellulase"/>
    <property type="match status" value="1"/>
</dbReference>
<evidence type="ECO:0000256" key="3">
    <source>
        <dbReference type="SAM" id="MobiDB-lite"/>
    </source>
</evidence>
<dbReference type="PANTHER" id="PTHR34142:SF1">
    <property type="entry name" value="GLYCOSIDE HYDROLASE FAMILY 5 DOMAIN-CONTAINING PROTEIN"/>
    <property type="match status" value="1"/>
</dbReference>
<keyword evidence="2" id="KW-0326">Glycosidase</keyword>
<feature type="domain" description="Glycoside hydrolase family 5" evidence="4">
    <location>
        <begin position="106"/>
        <end position="412"/>
    </location>
</feature>
<evidence type="ECO:0000256" key="1">
    <source>
        <dbReference type="ARBA" id="ARBA00022801"/>
    </source>
</evidence>